<comment type="caution">
    <text evidence="2">The sequence shown here is derived from an EMBL/GenBank/DDBJ whole genome shotgun (WGS) entry which is preliminary data.</text>
</comment>
<keyword evidence="1" id="KW-0812">Transmembrane</keyword>
<evidence type="ECO:0000313" key="2">
    <source>
        <dbReference type="EMBL" id="KAG5300331.1"/>
    </source>
</evidence>
<keyword evidence="1" id="KW-0472">Membrane</keyword>
<sequence length="197" mass="22270">MLDSKDLRHKEPRKHRGREMLHQYFVSVVLLSLLESLQPPLFLTITIINKSPHKHTHNSHLLSSLISFLSVVCAGLISLRHLSTFLFLETPDNINPSPYSHPPNPKESQSAMCQLTMVKVRHQCGHVVDSYGYILQCPASLANIPPSPCASPLTNWSFGLRIVRNPCVDCLAKGSWRQTAQGGWERVTRRKLACLWE</sequence>
<evidence type="ECO:0000256" key="1">
    <source>
        <dbReference type="SAM" id="Phobius"/>
    </source>
</evidence>
<gene>
    <name evidence="2" type="ORF">I7I52_10914</name>
</gene>
<name>A0A8H8D3G4_AJECA</name>
<organism evidence="2 3">
    <name type="scientific">Ajellomyces capsulatus</name>
    <name type="common">Darling's disease fungus</name>
    <name type="synonym">Histoplasma capsulatum</name>
    <dbReference type="NCBI Taxonomy" id="5037"/>
    <lineage>
        <taxon>Eukaryota</taxon>
        <taxon>Fungi</taxon>
        <taxon>Dikarya</taxon>
        <taxon>Ascomycota</taxon>
        <taxon>Pezizomycotina</taxon>
        <taxon>Eurotiomycetes</taxon>
        <taxon>Eurotiomycetidae</taxon>
        <taxon>Onygenales</taxon>
        <taxon>Ajellomycetaceae</taxon>
        <taxon>Histoplasma</taxon>
    </lineage>
</organism>
<feature type="transmembrane region" description="Helical" evidence="1">
    <location>
        <begin position="60"/>
        <end position="79"/>
    </location>
</feature>
<evidence type="ECO:0000313" key="3">
    <source>
        <dbReference type="Proteomes" id="UP000670092"/>
    </source>
</evidence>
<dbReference type="Proteomes" id="UP000670092">
    <property type="component" value="Unassembled WGS sequence"/>
</dbReference>
<dbReference type="EMBL" id="JAEVHI010000002">
    <property type="protein sequence ID" value="KAG5300331.1"/>
    <property type="molecule type" value="Genomic_DNA"/>
</dbReference>
<protein>
    <submittedName>
        <fullName evidence="2">Uncharacterized protein</fullName>
    </submittedName>
</protein>
<keyword evidence="1" id="KW-1133">Transmembrane helix</keyword>
<dbReference type="AlphaFoldDB" id="A0A8H8D3G4"/>
<proteinExistence type="predicted"/>
<reference evidence="2 3" key="1">
    <citation type="submission" date="2021-01" db="EMBL/GenBank/DDBJ databases">
        <title>Chromosome-level genome assembly of a human fungal pathogen reveals clustering of transcriptionally co-regulated genes.</title>
        <authorList>
            <person name="Voorhies M."/>
            <person name="Cohen S."/>
            <person name="Shea T.P."/>
            <person name="Petrus S."/>
            <person name="Munoz J.F."/>
            <person name="Poplawski S."/>
            <person name="Goldman W.E."/>
            <person name="Michael T."/>
            <person name="Cuomo C.A."/>
            <person name="Sil A."/>
            <person name="Beyhan S."/>
        </authorList>
    </citation>
    <scope>NUCLEOTIDE SEQUENCE [LARGE SCALE GENOMIC DNA]</scope>
    <source>
        <strain evidence="2 3">G184AR</strain>
    </source>
</reference>
<dbReference type="VEuPathDB" id="FungiDB:I7I52_10914"/>
<feature type="transmembrane region" description="Helical" evidence="1">
    <location>
        <begin position="21"/>
        <end position="48"/>
    </location>
</feature>
<accession>A0A8H8D3G4</accession>